<evidence type="ECO:0000256" key="2">
    <source>
        <dbReference type="ARBA" id="ARBA00005512"/>
    </source>
</evidence>
<evidence type="ECO:0000256" key="4">
    <source>
        <dbReference type="ARBA" id="ARBA00022824"/>
    </source>
</evidence>
<evidence type="ECO:0000256" key="1">
    <source>
        <dbReference type="ARBA" id="ARBA00004477"/>
    </source>
</evidence>
<feature type="transmembrane region" description="Helical" evidence="7">
    <location>
        <begin position="72"/>
        <end position="91"/>
    </location>
</feature>
<dbReference type="GO" id="GO:0051604">
    <property type="term" value="P:protein maturation"/>
    <property type="evidence" value="ECO:0007669"/>
    <property type="project" value="InterPro"/>
</dbReference>
<protein>
    <recommendedName>
        <fullName evidence="12">Lipase maturation factor family protein</fullName>
    </recommendedName>
</protein>
<feature type="transmembrane region" description="Helical" evidence="7">
    <location>
        <begin position="217"/>
        <end position="239"/>
    </location>
</feature>
<dbReference type="Pfam" id="PF25179">
    <property type="entry name" value="LMF1_C"/>
    <property type="match status" value="1"/>
</dbReference>
<dbReference type="PANTHER" id="PTHR14463">
    <property type="entry name" value="LIPASE MATURATION FACTOR"/>
    <property type="match status" value="1"/>
</dbReference>
<feature type="domain" description="Lipase maturation factor 1/2 N-terminal" evidence="8">
    <location>
        <begin position="122"/>
        <end position="273"/>
    </location>
</feature>
<name>A0A250JBK6_9BACT</name>
<evidence type="ECO:0000313" key="10">
    <source>
        <dbReference type="EMBL" id="ATB41289.1"/>
    </source>
</evidence>
<dbReference type="Pfam" id="PF06762">
    <property type="entry name" value="LMF1"/>
    <property type="match status" value="1"/>
</dbReference>
<comment type="similarity">
    <text evidence="2">Belongs to the lipase maturation factor family.</text>
</comment>
<evidence type="ECO:0000256" key="5">
    <source>
        <dbReference type="ARBA" id="ARBA00022989"/>
    </source>
</evidence>
<dbReference type="InterPro" id="IPR057434">
    <property type="entry name" value="LMF1/2_N"/>
</dbReference>
<evidence type="ECO:0000313" key="11">
    <source>
        <dbReference type="Proteomes" id="UP000217257"/>
    </source>
</evidence>
<gene>
    <name evidence="10" type="ORF">CYFUS_006754</name>
</gene>
<evidence type="ECO:0000259" key="9">
    <source>
        <dbReference type="Pfam" id="PF25179"/>
    </source>
</evidence>
<feature type="transmembrane region" description="Helical" evidence="7">
    <location>
        <begin position="97"/>
        <end position="117"/>
    </location>
</feature>
<evidence type="ECO:0008006" key="12">
    <source>
        <dbReference type="Google" id="ProtNLM"/>
    </source>
</evidence>
<proteinExistence type="inferred from homology"/>
<comment type="subcellular location">
    <subcellularLocation>
        <location evidence="1">Endoplasmic reticulum membrane</location>
        <topology evidence="1">Multi-pass membrane protein</topology>
    </subcellularLocation>
</comment>
<dbReference type="Proteomes" id="UP000217257">
    <property type="component" value="Chromosome"/>
</dbReference>
<dbReference type="InterPro" id="IPR009613">
    <property type="entry name" value="LMF"/>
</dbReference>
<reference evidence="10 11" key="1">
    <citation type="submission" date="2017-06" db="EMBL/GenBank/DDBJ databases">
        <title>Sequencing and comparative analysis of myxobacterial genomes.</title>
        <authorList>
            <person name="Rupp O."/>
            <person name="Goesmann A."/>
            <person name="Sogaard-Andersen L."/>
        </authorList>
    </citation>
    <scope>NUCLEOTIDE SEQUENCE [LARGE SCALE GENOMIC DNA]</scope>
    <source>
        <strain evidence="10 11">DSM 52655</strain>
    </source>
</reference>
<evidence type="ECO:0000256" key="7">
    <source>
        <dbReference type="SAM" id="Phobius"/>
    </source>
</evidence>
<feature type="transmembrane region" description="Helical" evidence="7">
    <location>
        <begin position="246"/>
        <end position="268"/>
    </location>
</feature>
<keyword evidence="3 7" id="KW-0812">Transmembrane</keyword>
<feature type="transmembrane region" description="Helical" evidence="7">
    <location>
        <begin position="12"/>
        <end position="33"/>
    </location>
</feature>
<dbReference type="KEGG" id="cfus:CYFUS_006754"/>
<feature type="transmembrane region" description="Helical" evidence="7">
    <location>
        <begin position="129"/>
        <end position="155"/>
    </location>
</feature>
<keyword evidence="5 7" id="KW-1133">Transmembrane helix</keyword>
<feature type="transmembrane region" description="Helical" evidence="7">
    <location>
        <begin position="288"/>
        <end position="306"/>
    </location>
</feature>
<dbReference type="InterPro" id="IPR057433">
    <property type="entry name" value="LMF1/2_C"/>
</dbReference>
<organism evidence="10 11">
    <name type="scientific">Cystobacter fuscus</name>
    <dbReference type="NCBI Taxonomy" id="43"/>
    <lineage>
        <taxon>Bacteria</taxon>
        <taxon>Pseudomonadati</taxon>
        <taxon>Myxococcota</taxon>
        <taxon>Myxococcia</taxon>
        <taxon>Myxococcales</taxon>
        <taxon>Cystobacterineae</taxon>
        <taxon>Archangiaceae</taxon>
        <taxon>Cystobacter</taxon>
    </lineage>
</organism>
<evidence type="ECO:0000259" key="8">
    <source>
        <dbReference type="Pfam" id="PF06762"/>
    </source>
</evidence>
<evidence type="ECO:0000256" key="6">
    <source>
        <dbReference type="ARBA" id="ARBA00023136"/>
    </source>
</evidence>
<keyword evidence="6 7" id="KW-0472">Membrane</keyword>
<dbReference type="AlphaFoldDB" id="A0A250JBK6"/>
<sequence length="474" mass="54590">MPDWFHASDFWIARLVLQRGLGLAYLIAFLVALEQFRPLLGERGLLPAPRFIARVRFRDAPSLFHFRYSDRLLVVVALAGILLSLTIVLGLPDAWPVPLTMAAWLVLWALYLSIVNVGQTFYSFGWESLLLEAGFLAAFLGPAWSAVPAPILWLFRWLLFRVEFGAGLIKMRGDPCWRELTCLYYHHETQPMPNPLSWYFHRLPGPLHRIEVLGSHFAQLVAPLLLFFPQPIASFAGLVIVITQAWLVLSGNFSWLNVVTIVLAASAFDDAALARVLPLERAGTMVVAWHDGLALAVTVLVVVLSYRPARNLFSREQIMNTSFDPLHLVNTYGAFGSITRERYELVLEGTHEERLTPDTEWREYEFRGKPTDPKRRPSQWAPYHLRLDWLMWFAALSPRYTPSWFPPFVEKLLENDPATLRLLRHNPFAERPPRAIRVILYRYRFTTWKERRDTGAWWTRTRLGEYLPPMALSG</sequence>
<dbReference type="EMBL" id="CP022098">
    <property type="protein sequence ID" value="ATB41289.1"/>
    <property type="molecule type" value="Genomic_DNA"/>
</dbReference>
<accession>A0A250JBK6</accession>
<dbReference type="RefSeq" id="WP_095989033.1">
    <property type="nucleotide sequence ID" value="NZ_CP022098.1"/>
</dbReference>
<dbReference type="PANTHER" id="PTHR14463:SF10">
    <property type="entry name" value="LIPASE MATURATION FACTOR 1"/>
    <property type="match status" value="1"/>
</dbReference>
<keyword evidence="4" id="KW-0256">Endoplasmic reticulum</keyword>
<evidence type="ECO:0000256" key="3">
    <source>
        <dbReference type="ARBA" id="ARBA00022692"/>
    </source>
</evidence>
<feature type="domain" description="Lipase maturation factor 1/2 C-terminal" evidence="9">
    <location>
        <begin position="328"/>
        <end position="468"/>
    </location>
</feature>